<keyword evidence="5 8" id="KW-0862">Zinc</keyword>
<keyword evidence="11" id="KW-1185">Reference proteome</keyword>
<evidence type="ECO:0000256" key="7">
    <source>
        <dbReference type="ARBA" id="ARBA00023242"/>
    </source>
</evidence>
<dbReference type="OrthoDB" id="674963at2759"/>
<feature type="binding site" evidence="8">
    <location>
        <position position="47"/>
    </location>
    <ligand>
        <name>Zn(2+)</name>
        <dbReference type="ChEBI" id="CHEBI:29105"/>
    </ligand>
</feature>
<sequence>MSERKVLSKYYPPDFDPSLLGKRSRDYTQQRSRTITVRLASPFSMRCDACGEYIYKGRRFNARKETTDKEYLKNLRIYRFHIRCPRCSSEIIFCTDPKHIDYELEHGAKRNFEPWRESKLARETEEECLDRTEREAERPSIQQLEAKALDEKTNMEIGDALDEICSRNAQLEHAGMENTPGSFHAARDSTVEKQRQKDDDEDAELARRAFSRNMEDRKDIEEFTRRSVYVHTPPRSSSLSNVAR</sequence>
<protein>
    <recommendedName>
        <fullName evidence="8">Splicing factor YJU2</fullName>
    </recommendedName>
</protein>
<dbReference type="Proteomes" id="UP000799324">
    <property type="component" value="Unassembled WGS sequence"/>
</dbReference>
<proteinExistence type="inferred from homology"/>
<dbReference type="GO" id="GO:0000349">
    <property type="term" value="P:generation of catalytic spliceosome for first transesterification step"/>
    <property type="evidence" value="ECO:0007669"/>
    <property type="project" value="UniProtKB-UniRule"/>
</dbReference>
<dbReference type="GO" id="GO:0046872">
    <property type="term" value="F:metal ion binding"/>
    <property type="evidence" value="ECO:0007669"/>
    <property type="project" value="UniProtKB-KW"/>
</dbReference>
<gene>
    <name evidence="10" type="ORF">K491DRAFT_767242</name>
</gene>
<comment type="function">
    <text evidence="8">Part of the spliceosome which catalyzes two sequential transesterification reactions, first the excision of the non-coding intron from pre-mRNA and then the ligation of the coding exons to form the mature mRNA. Plays a role in stabilizing the structure of the spliceosome catalytic core and docking of the branch helix into the active site, producing 5'-exon and lariat intron-3'-intermediates.</text>
</comment>
<comment type="subunit">
    <text evidence="8">Component of the spliceosome. Present in the activated B complex, the catalytically activated B* complex which catalyzes the branching, the catalytic step 1 C complex catalyzing the exon ligation, and the postcatalytic P complex containing the ligated exons (mRNA) and the excised lariat intron.</text>
</comment>
<dbReference type="PANTHER" id="PTHR12111:SF1">
    <property type="entry name" value="SPLICING FACTOR YJU2"/>
    <property type="match status" value="1"/>
</dbReference>
<organism evidence="10 11">
    <name type="scientific">Lophiostoma macrostomum CBS 122681</name>
    <dbReference type="NCBI Taxonomy" id="1314788"/>
    <lineage>
        <taxon>Eukaryota</taxon>
        <taxon>Fungi</taxon>
        <taxon>Dikarya</taxon>
        <taxon>Ascomycota</taxon>
        <taxon>Pezizomycotina</taxon>
        <taxon>Dothideomycetes</taxon>
        <taxon>Pleosporomycetidae</taxon>
        <taxon>Pleosporales</taxon>
        <taxon>Lophiostomataceae</taxon>
        <taxon>Lophiostoma</taxon>
    </lineage>
</organism>
<evidence type="ECO:0000256" key="6">
    <source>
        <dbReference type="ARBA" id="ARBA00023187"/>
    </source>
</evidence>
<keyword evidence="4 8" id="KW-0747">Spliceosome</keyword>
<feature type="compositionally biased region" description="Basic and acidic residues" evidence="9">
    <location>
        <begin position="185"/>
        <end position="198"/>
    </location>
</feature>
<evidence type="ECO:0000256" key="3">
    <source>
        <dbReference type="ARBA" id="ARBA00022723"/>
    </source>
</evidence>
<feature type="binding site" evidence="8">
    <location>
        <position position="84"/>
    </location>
    <ligand>
        <name>Zn(2+)</name>
        <dbReference type="ChEBI" id="CHEBI:29105"/>
    </ligand>
</feature>
<reference evidence="10" key="1">
    <citation type="journal article" date="2020" name="Stud. Mycol.">
        <title>101 Dothideomycetes genomes: a test case for predicting lifestyles and emergence of pathogens.</title>
        <authorList>
            <person name="Haridas S."/>
            <person name="Albert R."/>
            <person name="Binder M."/>
            <person name="Bloem J."/>
            <person name="Labutti K."/>
            <person name="Salamov A."/>
            <person name="Andreopoulos B."/>
            <person name="Baker S."/>
            <person name="Barry K."/>
            <person name="Bills G."/>
            <person name="Bluhm B."/>
            <person name="Cannon C."/>
            <person name="Castanera R."/>
            <person name="Culley D."/>
            <person name="Daum C."/>
            <person name="Ezra D."/>
            <person name="Gonzalez J."/>
            <person name="Henrissat B."/>
            <person name="Kuo A."/>
            <person name="Liang C."/>
            <person name="Lipzen A."/>
            <person name="Lutzoni F."/>
            <person name="Magnuson J."/>
            <person name="Mondo S."/>
            <person name="Nolan M."/>
            <person name="Ohm R."/>
            <person name="Pangilinan J."/>
            <person name="Park H.-J."/>
            <person name="Ramirez L."/>
            <person name="Alfaro M."/>
            <person name="Sun H."/>
            <person name="Tritt A."/>
            <person name="Yoshinaga Y."/>
            <person name="Zwiers L.-H."/>
            <person name="Turgeon B."/>
            <person name="Goodwin S."/>
            <person name="Spatafora J."/>
            <person name="Crous P."/>
            <person name="Grigoriev I."/>
        </authorList>
    </citation>
    <scope>NUCLEOTIDE SEQUENCE</scope>
    <source>
        <strain evidence="10">CBS 122681</strain>
    </source>
</reference>
<accession>A0A6A6TD66</accession>
<comment type="similarity">
    <text evidence="8">Belongs to the CWC16 family. YJU2 subfamily.</text>
</comment>
<dbReference type="HAMAP" id="MF_03226">
    <property type="entry name" value="YJU2"/>
    <property type="match status" value="1"/>
</dbReference>
<keyword evidence="3 8" id="KW-0479">Metal-binding</keyword>
<dbReference type="InterPro" id="IPR043701">
    <property type="entry name" value="Yju2"/>
</dbReference>
<name>A0A6A6TD66_9PLEO</name>
<dbReference type="InterPro" id="IPR007590">
    <property type="entry name" value="Saf4/Yju2"/>
</dbReference>
<dbReference type="PANTHER" id="PTHR12111">
    <property type="entry name" value="SPLICING FACTOR YJU2"/>
    <property type="match status" value="1"/>
</dbReference>
<keyword evidence="6" id="KW-0508">mRNA splicing</keyword>
<evidence type="ECO:0000256" key="8">
    <source>
        <dbReference type="HAMAP-Rule" id="MF_03226"/>
    </source>
</evidence>
<dbReference type="AlphaFoldDB" id="A0A6A6TD66"/>
<keyword evidence="2" id="KW-0507">mRNA processing</keyword>
<dbReference type="EMBL" id="MU004325">
    <property type="protein sequence ID" value="KAF2657416.1"/>
    <property type="molecule type" value="Genomic_DNA"/>
</dbReference>
<feature type="compositionally biased region" description="Basic and acidic residues" evidence="9">
    <location>
        <begin position="213"/>
        <end position="225"/>
    </location>
</feature>
<evidence type="ECO:0000256" key="5">
    <source>
        <dbReference type="ARBA" id="ARBA00022833"/>
    </source>
</evidence>
<evidence type="ECO:0000313" key="10">
    <source>
        <dbReference type="EMBL" id="KAF2657416.1"/>
    </source>
</evidence>
<evidence type="ECO:0000256" key="4">
    <source>
        <dbReference type="ARBA" id="ARBA00022728"/>
    </source>
</evidence>
<dbReference type="Pfam" id="PF04502">
    <property type="entry name" value="Saf4_Yju2"/>
    <property type="match status" value="1"/>
</dbReference>
<feature type="compositionally biased region" description="Polar residues" evidence="9">
    <location>
        <begin position="234"/>
        <end position="244"/>
    </location>
</feature>
<evidence type="ECO:0000256" key="2">
    <source>
        <dbReference type="ARBA" id="ARBA00022664"/>
    </source>
</evidence>
<keyword evidence="7 8" id="KW-0539">Nucleus</keyword>
<feature type="region of interest" description="Disordered" evidence="9">
    <location>
        <begin position="175"/>
        <end position="244"/>
    </location>
</feature>
<feature type="binding site" evidence="8">
    <location>
        <position position="87"/>
    </location>
    <ligand>
        <name>Zn(2+)</name>
        <dbReference type="ChEBI" id="CHEBI:29105"/>
    </ligand>
</feature>
<evidence type="ECO:0000313" key="11">
    <source>
        <dbReference type="Proteomes" id="UP000799324"/>
    </source>
</evidence>
<comment type="subcellular location">
    <subcellularLocation>
        <location evidence="1 8">Nucleus</location>
    </subcellularLocation>
</comment>
<dbReference type="GO" id="GO:0071006">
    <property type="term" value="C:U2-type catalytic step 1 spliceosome"/>
    <property type="evidence" value="ECO:0007669"/>
    <property type="project" value="UniProtKB-UniRule"/>
</dbReference>
<evidence type="ECO:0000256" key="9">
    <source>
        <dbReference type="SAM" id="MobiDB-lite"/>
    </source>
</evidence>
<feature type="binding site" evidence="8">
    <location>
        <position position="50"/>
    </location>
    <ligand>
        <name>Zn(2+)</name>
        <dbReference type="ChEBI" id="CHEBI:29105"/>
    </ligand>
</feature>
<evidence type="ECO:0000256" key="1">
    <source>
        <dbReference type="ARBA" id="ARBA00004123"/>
    </source>
</evidence>